<keyword evidence="4" id="KW-1185">Reference proteome</keyword>
<keyword evidence="2" id="KW-0472">Membrane</keyword>
<evidence type="ECO:0000256" key="2">
    <source>
        <dbReference type="SAM" id="Phobius"/>
    </source>
</evidence>
<dbReference type="AlphaFoldDB" id="A0A841SPC6"/>
<evidence type="ECO:0000256" key="1">
    <source>
        <dbReference type="SAM" id="MobiDB-lite"/>
    </source>
</evidence>
<sequence>MKTTRQPWQISLFAKYLGLIVLLFIPIGLLFAYSNNVATDVIGKEIRASNIKQLSFLSSQIETERAEGEQSRRRGQLRPVEHPDRFYRNARTLTLHDPVDRQREAVGRSELQR</sequence>
<gene>
    <name evidence="3" type="ORF">H7B67_09240</name>
</gene>
<keyword evidence="2" id="KW-1133">Transmembrane helix</keyword>
<feature type="compositionally biased region" description="Basic and acidic residues" evidence="1">
    <location>
        <begin position="97"/>
        <end position="113"/>
    </location>
</feature>
<accession>A0A841SPC6</accession>
<evidence type="ECO:0000313" key="3">
    <source>
        <dbReference type="EMBL" id="MBB6634293.1"/>
    </source>
</evidence>
<dbReference type="Gene3D" id="1.20.140.10">
    <property type="entry name" value="Butyryl-CoA Dehydrogenase, subunit A, domain 3"/>
    <property type="match status" value="1"/>
</dbReference>
<feature type="transmembrane region" description="Helical" evidence="2">
    <location>
        <begin position="12"/>
        <end position="33"/>
    </location>
</feature>
<reference evidence="3 4" key="1">
    <citation type="submission" date="2020-08" db="EMBL/GenBank/DDBJ databases">
        <title>Cohnella phylogeny.</title>
        <authorList>
            <person name="Dunlap C."/>
        </authorList>
    </citation>
    <scope>NUCLEOTIDE SEQUENCE [LARGE SCALE GENOMIC DNA]</scope>
    <source>
        <strain evidence="3 4">DSM 25241</strain>
    </source>
</reference>
<evidence type="ECO:0000313" key="4">
    <source>
        <dbReference type="Proteomes" id="UP000535838"/>
    </source>
</evidence>
<protein>
    <submittedName>
        <fullName evidence="3">Uncharacterized protein</fullName>
    </submittedName>
</protein>
<name>A0A841SPC6_9BACL</name>
<feature type="compositionally biased region" description="Basic and acidic residues" evidence="1">
    <location>
        <begin position="63"/>
        <end position="72"/>
    </location>
</feature>
<dbReference type="EMBL" id="JACJVQ010000006">
    <property type="protein sequence ID" value="MBB6634293.1"/>
    <property type="molecule type" value="Genomic_DNA"/>
</dbReference>
<comment type="caution">
    <text evidence="3">The sequence shown here is derived from an EMBL/GenBank/DDBJ whole genome shotgun (WGS) entry which is preliminary data.</text>
</comment>
<proteinExistence type="predicted"/>
<dbReference type="Proteomes" id="UP000535838">
    <property type="component" value="Unassembled WGS sequence"/>
</dbReference>
<keyword evidence="2" id="KW-0812">Transmembrane</keyword>
<dbReference type="RefSeq" id="WP_185119517.1">
    <property type="nucleotide sequence ID" value="NZ_JACJVQ010000006.1"/>
</dbReference>
<organism evidence="3 4">
    <name type="scientific">Cohnella thailandensis</name>
    <dbReference type="NCBI Taxonomy" id="557557"/>
    <lineage>
        <taxon>Bacteria</taxon>
        <taxon>Bacillati</taxon>
        <taxon>Bacillota</taxon>
        <taxon>Bacilli</taxon>
        <taxon>Bacillales</taxon>
        <taxon>Paenibacillaceae</taxon>
        <taxon>Cohnella</taxon>
    </lineage>
</organism>
<feature type="region of interest" description="Disordered" evidence="1">
    <location>
        <begin position="63"/>
        <end position="84"/>
    </location>
</feature>
<feature type="region of interest" description="Disordered" evidence="1">
    <location>
        <begin position="94"/>
        <end position="113"/>
    </location>
</feature>